<evidence type="ECO:0000313" key="3">
    <source>
        <dbReference type="Proteomes" id="UP001374579"/>
    </source>
</evidence>
<keyword evidence="1" id="KW-0732">Signal</keyword>
<dbReference type="Proteomes" id="UP001374579">
    <property type="component" value="Unassembled WGS sequence"/>
</dbReference>
<comment type="caution">
    <text evidence="2">The sequence shown here is derived from an EMBL/GenBank/DDBJ whole genome shotgun (WGS) entry which is preliminary data.</text>
</comment>
<dbReference type="Gene3D" id="2.10.80.10">
    <property type="entry name" value="Lipase, subunit A"/>
    <property type="match status" value="1"/>
</dbReference>
<accession>A0AAN9GCB1</accession>
<proteinExistence type="predicted"/>
<organism evidence="2 3">
    <name type="scientific">Littorina saxatilis</name>
    <dbReference type="NCBI Taxonomy" id="31220"/>
    <lineage>
        <taxon>Eukaryota</taxon>
        <taxon>Metazoa</taxon>
        <taxon>Spiralia</taxon>
        <taxon>Lophotrochozoa</taxon>
        <taxon>Mollusca</taxon>
        <taxon>Gastropoda</taxon>
        <taxon>Caenogastropoda</taxon>
        <taxon>Littorinimorpha</taxon>
        <taxon>Littorinoidea</taxon>
        <taxon>Littorinidae</taxon>
        <taxon>Littorina</taxon>
    </lineage>
</organism>
<gene>
    <name evidence="2" type="ORF">V1264_018607</name>
</gene>
<name>A0AAN9GCB1_9CAEN</name>
<evidence type="ECO:0000313" key="2">
    <source>
        <dbReference type="EMBL" id="KAK7103773.1"/>
    </source>
</evidence>
<feature type="chain" id="PRO_5042826309" evidence="1">
    <location>
        <begin position="20"/>
        <end position="125"/>
    </location>
</feature>
<sequence length="125" mass="13463">MKIFVLGVFLAAFAAVCLAEVGMECTNQSQCAPEECCQIINNVVASKKRLVFPGFRQKINTSGTCQNYSQQGASCTSFATMNGYCGCADGLSCKTVRVSKAGTPIKHVLVRRKMAPGYRSFCLSN</sequence>
<dbReference type="EMBL" id="JBAMIC010000008">
    <property type="protein sequence ID" value="KAK7103773.1"/>
    <property type="molecule type" value="Genomic_DNA"/>
</dbReference>
<reference evidence="2 3" key="1">
    <citation type="submission" date="2024-02" db="EMBL/GenBank/DDBJ databases">
        <title>Chromosome-scale genome assembly of the rough periwinkle Littorina saxatilis.</title>
        <authorList>
            <person name="De Jode A."/>
            <person name="Faria R."/>
            <person name="Formenti G."/>
            <person name="Sims Y."/>
            <person name="Smith T.P."/>
            <person name="Tracey A."/>
            <person name="Wood J.M.D."/>
            <person name="Zagrodzka Z.B."/>
            <person name="Johannesson K."/>
            <person name="Butlin R.K."/>
            <person name="Leder E.H."/>
        </authorList>
    </citation>
    <scope>NUCLEOTIDE SEQUENCE [LARGE SCALE GENOMIC DNA]</scope>
    <source>
        <strain evidence="2">Snail1</strain>
        <tissue evidence="2">Muscle</tissue>
    </source>
</reference>
<keyword evidence="3" id="KW-1185">Reference proteome</keyword>
<dbReference type="AlphaFoldDB" id="A0AAN9GCB1"/>
<evidence type="ECO:0000256" key="1">
    <source>
        <dbReference type="SAM" id="SignalP"/>
    </source>
</evidence>
<feature type="signal peptide" evidence="1">
    <location>
        <begin position="1"/>
        <end position="19"/>
    </location>
</feature>
<protein>
    <submittedName>
        <fullName evidence="2">Uncharacterized protein</fullName>
    </submittedName>
</protein>